<keyword evidence="3 6" id="KW-0240">DNA-directed RNA polymerase</keyword>
<dbReference type="PANTHER" id="PTHR12949">
    <property type="entry name" value="RNA POLYMERASE III DNA DIRECTED -RELATED"/>
    <property type="match status" value="1"/>
</dbReference>
<dbReference type="InterPro" id="IPR008806">
    <property type="entry name" value="RNA_pol_III_Rpc82_C"/>
</dbReference>
<dbReference type="GO" id="GO:0003697">
    <property type="term" value="F:single-stranded DNA binding"/>
    <property type="evidence" value="ECO:0007669"/>
    <property type="project" value="UniProtKB-UniRule"/>
</dbReference>
<keyword evidence="5 6" id="KW-0539">Nucleus</keyword>
<protein>
    <recommendedName>
        <fullName evidence="6">DNA-directed RNA polymerase III subunit RPC3</fullName>
        <shortName evidence="6">RNA polymerase III subunit C3</shortName>
    </recommendedName>
</protein>
<keyword evidence="4 6" id="KW-0804">Transcription</keyword>
<dbReference type="InterPro" id="IPR055207">
    <property type="entry name" value="POLR3C_WHD"/>
</dbReference>
<evidence type="ECO:0000313" key="10">
    <source>
        <dbReference type="EMBL" id="CAH0102623.1"/>
    </source>
</evidence>
<gene>
    <name evidence="10" type="ORF">DGAL_LOCUS5060</name>
</gene>
<evidence type="ECO:0000259" key="8">
    <source>
        <dbReference type="Pfam" id="PF08221"/>
    </source>
</evidence>
<reference evidence="10" key="1">
    <citation type="submission" date="2021-11" db="EMBL/GenBank/DDBJ databases">
        <authorList>
            <person name="Schell T."/>
        </authorList>
    </citation>
    <scope>NUCLEOTIDE SEQUENCE</scope>
    <source>
        <strain evidence="10">M5</strain>
    </source>
</reference>
<dbReference type="GO" id="GO:0005666">
    <property type="term" value="C:RNA polymerase III complex"/>
    <property type="evidence" value="ECO:0007669"/>
    <property type="project" value="UniProtKB-UniRule"/>
</dbReference>
<dbReference type="PANTHER" id="PTHR12949:SF0">
    <property type="entry name" value="DNA-DIRECTED RNA POLYMERASE III SUBUNIT RPC3"/>
    <property type="match status" value="1"/>
</dbReference>
<name>A0A8J2RGW5_9CRUS</name>
<feature type="domain" description="DNA-directed RNA polymerase III subunit RPC3 winged-helix" evidence="9">
    <location>
        <begin position="336"/>
        <end position="415"/>
    </location>
</feature>
<dbReference type="InterPro" id="IPR013197">
    <property type="entry name" value="RNA_pol_III_RPC82-rel_HTH"/>
</dbReference>
<evidence type="ECO:0000256" key="2">
    <source>
        <dbReference type="ARBA" id="ARBA00007206"/>
    </source>
</evidence>
<evidence type="ECO:0000256" key="6">
    <source>
        <dbReference type="RuleBase" id="RU367076"/>
    </source>
</evidence>
<keyword evidence="11" id="KW-1185">Reference proteome</keyword>
<dbReference type="Pfam" id="PF05645">
    <property type="entry name" value="RNA_pol_Rpc82"/>
    <property type="match status" value="1"/>
</dbReference>
<evidence type="ECO:0000256" key="5">
    <source>
        <dbReference type="ARBA" id="ARBA00023242"/>
    </source>
</evidence>
<evidence type="ECO:0000313" key="11">
    <source>
        <dbReference type="Proteomes" id="UP000789390"/>
    </source>
</evidence>
<dbReference type="Pfam" id="PF08221">
    <property type="entry name" value="HTH_9"/>
    <property type="match status" value="1"/>
</dbReference>
<organism evidence="10 11">
    <name type="scientific">Daphnia galeata</name>
    <dbReference type="NCBI Taxonomy" id="27404"/>
    <lineage>
        <taxon>Eukaryota</taxon>
        <taxon>Metazoa</taxon>
        <taxon>Ecdysozoa</taxon>
        <taxon>Arthropoda</taxon>
        <taxon>Crustacea</taxon>
        <taxon>Branchiopoda</taxon>
        <taxon>Diplostraca</taxon>
        <taxon>Cladocera</taxon>
        <taxon>Anomopoda</taxon>
        <taxon>Daphniidae</taxon>
        <taxon>Daphnia</taxon>
    </lineage>
</organism>
<comment type="similarity">
    <text evidence="2 6">Belongs to the eukaryotic RPC3/POLR3C RNA polymerase subunit family.</text>
</comment>
<dbReference type="Pfam" id="PF22536">
    <property type="entry name" value="WHD_POLR3C"/>
    <property type="match status" value="1"/>
</dbReference>
<comment type="caution">
    <text evidence="10">The sequence shown here is derived from an EMBL/GenBank/DDBJ whole genome shotgun (WGS) entry which is preliminary data.</text>
</comment>
<evidence type="ECO:0000256" key="4">
    <source>
        <dbReference type="ARBA" id="ARBA00023163"/>
    </source>
</evidence>
<dbReference type="Proteomes" id="UP000789390">
    <property type="component" value="Unassembled WGS sequence"/>
</dbReference>
<evidence type="ECO:0000256" key="1">
    <source>
        <dbReference type="ARBA" id="ARBA00004123"/>
    </source>
</evidence>
<accession>A0A8J2RGW5</accession>
<evidence type="ECO:0000256" key="3">
    <source>
        <dbReference type="ARBA" id="ARBA00022478"/>
    </source>
</evidence>
<dbReference type="EMBL" id="CAKKLH010000089">
    <property type="protein sequence ID" value="CAH0102623.1"/>
    <property type="molecule type" value="Genomic_DNA"/>
</dbReference>
<dbReference type="InterPro" id="IPR039748">
    <property type="entry name" value="RPC3"/>
</dbReference>
<comment type="subunit">
    <text evidence="6">Component of the RNA polymerase III (Pol III) complex consisting of 17 subunits.</text>
</comment>
<dbReference type="AlphaFoldDB" id="A0A8J2RGW5"/>
<dbReference type="GO" id="GO:0006351">
    <property type="term" value="P:DNA-templated transcription"/>
    <property type="evidence" value="ECO:0007669"/>
    <property type="project" value="InterPro"/>
</dbReference>
<dbReference type="Gene3D" id="1.10.10.10">
    <property type="entry name" value="Winged helix-like DNA-binding domain superfamily/Winged helix DNA-binding domain"/>
    <property type="match status" value="4"/>
</dbReference>
<proteinExistence type="inferred from homology"/>
<dbReference type="OrthoDB" id="272392at2759"/>
<evidence type="ECO:0000259" key="7">
    <source>
        <dbReference type="Pfam" id="PF05645"/>
    </source>
</evidence>
<evidence type="ECO:0000259" key="9">
    <source>
        <dbReference type="Pfam" id="PF22536"/>
    </source>
</evidence>
<feature type="domain" description="RNA polymerase III subunit RPC82-related helix-turn-helix" evidence="8">
    <location>
        <begin position="13"/>
        <end position="70"/>
    </location>
</feature>
<comment type="subcellular location">
    <subcellularLocation>
        <location evidence="1 6">Nucleus</location>
    </subcellularLocation>
</comment>
<feature type="domain" description="RNA polymerase III Rpc82 C -terminal" evidence="7">
    <location>
        <begin position="203"/>
        <end position="330"/>
    </location>
</feature>
<comment type="function">
    <text evidence="6">DNA-dependent RNA polymerase catalyzes the transcription of DNA into RNA using the four ribonucleoside triphosphates as substrates. Specific core component of RNA polymerase III which synthesizes small RNAs, such as 5S rRNA and tRNAs.</text>
</comment>
<sequence length="522" mass="59688">MSSIVLSPFNQTCYQLINKYFGEIVGEVAKFLLSRRYGTLFNIKTGTGMSLWDVKRALAVLIHQNLVEFQANEQNPNIVDYSIIYHNAYCLLRYAKYLYTIKRIFGSSEEVLIEILLNIGQASASNVIFHSANKLNKAIDDIKVINPSDLYQSFQKLAANNFIIRCPKIEIVENMPKLLEFEEKDKFIVPQLEMEPIAKLLREKATQIGEHSDSEIIWRVNHQRFEVELRNVILVNAAARRVDETTGKLYHLILKLWREANPTEARVSNAVSYTLVKDAVRKNDGGSPMLMEHFDQYLRVLYEDSTGLISRVGDSGGGQFAVNYADVFENFACSILDSVVLERFGSKKALRIFRLTRMQKFMTDQDQMQKLAMVSPKDAKTLSYKLMKEGFLQLHEQKKATSNVGPVKSFNLFYVNLPEVVRGVLETSYKCVSNALERQAHDLTVNKCLLERHADFENILEQLRGEDAPDNEIAEFSDSMTVADKELVAKVLKLCDRLKLVPIQADETILILENYLKFHSMP</sequence>
<dbReference type="InterPro" id="IPR036388">
    <property type="entry name" value="WH-like_DNA-bd_sf"/>
</dbReference>
<dbReference type="Gene3D" id="6.10.140.1450">
    <property type="match status" value="1"/>
</dbReference>